<keyword evidence="3" id="KW-1185">Reference proteome</keyword>
<gene>
    <name evidence="2" type="ORF">HMPREF1250_0506</name>
</gene>
<feature type="transmembrane region" description="Helical" evidence="1">
    <location>
        <begin position="254"/>
        <end position="281"/>
    </location>
</feature>
<name>U7UB83_9FIRM</name>
<accession>U7UB83</accession>
<evidence type="ECO:0000313" key="2">
    <source>
        <dbReference type="EMBL" id="ERT56620.1"/>
    </source>
</evidence>
<evidence type="ECO:0000313" key="3">
    <source>
        <dbReference type="Proteomes" id="UP000017090"/>
    </source>
</evidence>
<organism evidence="2 3">
    <name type="scientific">Megasphaera vaginalis</name>
    <name type="common">ex Srinivasan et al. 2021</name>
    <dbReference type="NCBI Taxonomy" id="1111454"/>
    <lineage>
        <taxon>Bacteria</taxon>
        <taxon>Bacillati</taxon>
        <taxon>Bacillota</taxon>
        <taxon>Negativicutes</taxon>
        <taxon>Veillonellales</taxon>
        <taxon>Veillonellaceae</taxon>
        <taxon>Megasphaera</taxon>
    </lineage>
</organism>
<comment type="caution">
    <text evidence="2">The sequence shown here is derived from an EMBL/GenBank/DDBJ whole genome shotgun (WGS) entry which is preliminary data.</text>
</comment>
<proteinExistence type="predicted"/>
<dbReference type="AlphaFoldDB" id="U7UB83"/>
<feature type="transmembrane region" description="Helical" evidence="1">
    <location>
        <begin position="12"/>
        <end position="28"/>
    </location>
</feature>
<reference evidence="2 3" key="1">
    <citation type="submission" date="2013-09" db="EMBL/GenBank/DDBJ databases">
        <authorList>
            <person name="Durkin A.S."/>
            <person name="Haft D.R."/>
            <person name="McCorrison J."/>
            <person name="Torralba M."/>
            <person name="Gillis M."/>
            <person name="Haft D.H."/>
            <person name="Methe B."/>
            <person name="Sutton G."/>
            <person name="Nelson K.E."/>
        </authorList>
    </citation>
    <scope>NUCLEOTIDE SEQUENCE [LARGE SCALE GENOMIC DNA]</scope>
    <source>
        <strain evidence="2 3">BV3C16-1</strain>
    </source>
</reference>
<dbReference type="eggNOG" id="ENOG502ZNTA">
    <property type="taxonomic scope" value="Bacteria"/>
</dbReference>
<keyword evidence="1" id="KW-1133">Transmembrane helix</keyword>
<dbReference type="STRING" id="1111454.HMPREF1250_0506"/>
<dbReference type="PATRIC" id="fig|1111454.3.peg.2131"/>
<protein>
    <submittedName>
        <fullName evidence="2">Putative membrane protein</fullName>
    </submittedName>
</protein>
<dbReference type="EMBL" id="AWXA01000059">
    <property type="protein sequence ID" value="ERT56620.1"/>
    <property type="molecule type" value="Genomic_DNA"/>
</dbReference>
<dbReference type="Proteomes" id="UP000017090">
    <property type="component" value="Unassembled WGS sequence"/>
</dbReference>
<feature type="transmembrane region" description="Helical" evidence="1">
    <location>
        <begin position="65"/>
        <end position="84"/>
    </location>
</feature>
<feature type="transmembrane region" description="Helical" evidence="1">
    <location>
        <begin position="212"/>
        <end position="234"/>
    </location>
</feature>
<dbReference type="RefSeq" id="WP_023054547.1">
    <property type="nucleotide sequence ID" value="NZ_AWXA01000059.1"/>
</dbReference>
<feature type="transmembrane region" description="Helical" evidence="1">
    <location>
        <begin position="34"/>
        <end position="53"/>
    </location>
</feature>
<keyword evidence="1" id="KW-0472">Membrane</keyword>
<sequence>MAEMMKREGEKIIRLWLWILPLPFGAFASDRHFFVFLSPVLLAVSSLILPCVLRRRQMRHRQISFYAPIPCLLYGGIVALAVGTGLLGGLQGNGLWSSYYYRTLLYSCWMLAVTAGQQLLADAFACWSARRRTAWYSEFLDPVLYAVPLPCALWGMVLFPRLDETLLTGDGVLGMTAFFLGGMLLLTIVIVAVFAFYFYPAKTRVPLLRNRLLRLLRVVLMVGIWFFLQSLFFSPYTSLGTFFYGFMAAGKNNLGVFAAPAILECLLMWAAIAIGNLLLLLERN</sequence>
<feature type="transmembrane region" description="Helical" evidence="1">
    <location>
        <begin position="104"/>
        <end position="127"/>
    </location>
</feature>
<evidence type="ECO:0000256" key="1">
    <source>
        <dbReference type="SAM" id="Phobius"/>
    </source>
</evidence>
<feature type="transmembrane region" description="Helical" evidence="1">
    <location>
        <begin position="139"/>
        <end position="157"/>
    </location>
</feature>
<dbReference type="OrthoDB" id="1625657at2"/>
<keyword evidence="1" id="KW-0812">Transmembrane</keyword>
<feature type="transmembrane region" description="Helical" evidence="1">
    <location>
        <begin position="177"/>
        <end position="200"/>
    </location>
</feature>